<feature type="region of interest" description="Disordered" evidence="1">
    <location>
        <begin position="1"/>
        <end position="62"/>
    </location>
</feature>
<name>A0A8J3VUR6_9ACTN</name>
<dbReference type="AlphaFoldDB" id="A0A8J3VUR6"/>
<sequence length="62" mass="6569">MSYGQTLGVRPLSPGPASRHREPIRPGGGGTVNPDANQGRTDVEARTQETRYPNGRPAANQA</sequence>
<dbReference type="EMBL" id="BONZ01000075">
    <property type="protein sequence ID" value="GIH18943.1"/>
    <property type="molecule type" value="Genomic_DNA"/>
</dbReference>
<gene>
    <name evidence="2" type="ORF">Raf01_71150</name>
</gene>
<comment type="caution">
    <text evidence="2">The sequence shown here is derived from an EMBL/GenBank/DDBJ whole genome shotgun (WGS) entry which is preliminary data.</text>
</comment>
<protein>
    <submittedName>
        <fullName evidence="2">Uncharacterized protein</fullName>
    </submittedName>
</protein>
<evidence type="ECO:0000313" key="3">
    <source>
        <dbReference type="Proteomes" id="UP000642748"/>
    </source>
</evidence>
<accession>A0A8J3VUR6</accession>
<reference evidence="2" key="1">
    <citation type="submission" date="2021-01" db="EMBL/GenBank/DDBJ databases">
        <title>Whole genome shotgun sequence of Rugosimonospora africana NBRC 104875.</title>
        <authorList>
            <person name="Komaki H."/>
            <person name="Tamura T."/>
        </authorList>
    </citation>
    <scope>NUCLEOTIDE SEQUENCE</scope>
    <source>
        <strain evidence="2">NBRC 104875</strain>
    </source>
</reference>
<dbReference type="Proteomes" id="UP000642748">
    <property type="component" value="Unassembled WGS sequence"/>
</dbReference>
<evidence type="ECO:0000256" key="1">
    <source>
        <dbReference type="SAM" id="MobiDB-lite"/>
    </source>
</evidence>
<keyword evidence="3" id="KW-1185">Reference proteome</keyword>
<evidence type="ECO:0000313" key="2">
    <source>
        <dbReference type="EMBL" id="GIH18943.1"/>
    </source>
</evidence>
<proteinExistence type="predicted"/>
<organism evidence="2 3">
    <name type="scientific">Rugosimonospora africana</name>
    <dbReference type="NCBI Taxonomy" id="556532"/>
    <lineage>
        <taxon>Bacteria</taxon>
        <taxon>Bacillati</taxon>
        <taxon>Actinomycetota</taxon>
        <taxon>Actinomycetes</taxon>
        <taxon>Micromonosporales</taxon>
        <taxon>Micromonosporaceae</taxon>
        <taxon>Rugosimonospora</taxon>
    </lineage>
</organism>